<evidence type="ECO:0000313" key="2">
    <source>
        <dbReference type="EMBL" id="RNB70126.1"/>
    </source>
</evidence>
<dbReference type="InterPro" id="IPR036890">
    <property type="entry name" value="HATPase_C_sf"/>
</dbReference>
<evidence type="ECO:0000259" key="1">
    <source>
        <dbReference type="Pfam" id="PF13581"/>
    </source>
</evidence>
<dbReference type="Gene3D" id="3.30.565.10">
    <property type="entry name" value="Histidine kinase-like ATPase, C-terminal domain"/>
    <property type="match status" value="1"/>
</dbReference>
<dbReference type="AlphaFoldDB" id="A0A3M8C382"/>
<comment type="caution">
    <text evidence="2">The sequence shown here is derived from an EMBL/GenBank/DDBJ whole genome shotgun (WGS) entry which is preliminary data.</text>
</comment>
<dbReference type="SUPFAM" id="SSF55874">
    <property type="entry name" value="ATPase domain of HSP90 chaperone/DNA topoisomerase II/histidine kinase"/>
    <property type="match status" value="1"/>
</dbReference>
<keyword evidence="3" id="KW-1185">Reference proteome</keyword>
<name>A0A3M8C382_9BACL</name>
<proteinExistence type="predicted"/>
<dbReference type="Pfam" id="PF13581">
    <property type="entry name" value="HATPase_c_2"/>
    <property type="match status" value="1"/>
</dbReference>
<dbReference type="EMBL" id="RHHR01000035">
    <property type="protein sequence ID" value="RNB70126.1"/>
    <property type="molecule type" value="Genomic_DNA"/>
</dbReference>
<keyword evidence="2" id="KW-0547">Nucleotide-binding</keyword>
<protein>
    <submittedName>
        <fullName evidence="2">ATP-binding protein</fullName>
    </submittedName>
</protein>
<accession>A0A3M8C382</accession>
<reference evidence="2 3" key="1">
    <citation type="submission" date="2018-10" db="EMBL/GenBank/DDBJ databases">
        <title>Phylogenomics of Brevibacillus.</title>
        <authorList>
            <person name="Dunlap C."/>
        </authorList>
    </citation>
    <scope>NUCLEOTIDE SEQUENCE [LARGE SCALE GENOMIC DNA]</scope>
    <source>
        <strain evidence="2 3">JCM 12215</strain>
    </source>
</reference>
<dbReference type="OrthoDB" id="2595312at2"/>
<keyword evidence="2" id="KW-0067">ATP-binding</keyword>
<feature type="domain" description="Histidine kinase/HSP90-like ATPase" evidence="1">
    <location>
        <begin position="289"/>
        <end position="406"/>
    </location>
</feature>
<dbReference type="Proteomes" id="UP000282028">
    <property type="component" value="Unassembled WGS sequence"/>
</dbReference>
<dbReference type="RefSeq" id="WP_122910323.1">
    <property type="nucleotide sequence ID" value="NZ_CBCSBE010000020.1"/>
</dbReference>
<dbReference type="InterPro" id="IPR003594">
    <property type="entry name" value="HATPase_dom"/>
</dbReference>
<gene>
    <name evidence="2" type="ORF">EDM52_17925</name>
</gene>
<sequence length="412" mass="46787">MILCEQCPNNPECQKCLDALRSGNSARKVIPPRPVRVTLLGSNESGQVSLVTVSRTAIGLYSPNLRLHDRIEVELAYDFRIIGTGLRGIEGDPFYVLDIDKVLRRQEVLDRLLIEEFHTWLMSGELDPSNILVDWRDREDERSRLIKQELQKLSILRQVETIFLYHFEAGNLRSLGSSRAEPDVEREMRRLVSEAASSGASLREQLVSANGEKVFELYASPLPDQTCGIALIDVTEVITEERRRKKREWELYRDLMGVVTKNKLLLLSDEELFFLLREGRKLLSIDLHAPEDLAELRFAFRRALEPMKIPDKRLLQYMVAVNEAASNTIKHGNGGTVTLYVLSDWTKCRTVIHDQGQGIVLEDLPRATLLQGYSTQQSLGVGFHVMLQYCDRLFLGSSHAGTKLILECGNNP</sequence>
<dbReference type="GO" id="GO:0005524">
    <property type="term" value="F:ATP binding"/>
    <property type="evidence" value="ECO:0007669"/>
    <property type="project" value="UniProtKB-KW"/>
</dbReference>
<evidence type="ECO:0000313" key="3">
    <source>
        <dbReference type="Proteomes" id="UP000282028"/>
    </source>
</evidence>
<organism evidence="2 3">
    <name type="scientific">Brevibacillus invocatus</name>
    <dbReference type="NCBI Taxonomy" id="173959"/>
    <lineage>
        <taxon>Bacteria</taxon>
        <taxon>Bacillati</taxon>
        <taxon>Bacillota</taxon>
        <taxon>Bacilli</taxon>
        <taxon>Bacillales</taxon>
        <taxon>Paenibacillaceae</taxon>
        <taxon>Brevibacillus</taxon>
    </lineage>
</organism>